<sequence>MPEVNIPISTTRTHPQIKLTKLIAKIIRDRYLLLMLLPGLVYFLIFKYGPMYGIVIAFKNYSIFRGISGSPWVGLDNFVQFFQSPEAPILIRNTFLISFYNILFGFPAPILLAIAFNELTGKYVKRITQSVTFLPHFISTVVIAGLVVNFLSPETGIINKLLHTLFGVSPINFMMDPQYFRPVYVLMNIWKDIGWGSIIYLAALTGISSELYESAKLDGANRWRQTWHITLPGILPTIVIMLVLQIGRLMEVGAESIILLYNPSTYDTADVLSTYVYRRGLVGTDYSFAAAVDLFNSVVGIVLILIANRISRKVTDHSLW</sequence>
<dbReference type="InterPro" id="IPR035906">
    <property type="entry name" value="MetI-like_sf"/>
</dbReference>
<dbReference type="OrthoDB" id="9785836at2"/>
<dbReference type="AlphaFoldDB" id="A0A559K4W9"/>
<dbReference type="GO" id="GO:0055085">
    <property type="term" value="P:transmembrane transport"/>
    <property type="evidence" value="ECO:0007669"/>
    <property type="project" value="InterPro"/>
</dbReference>
<dbReference type="SUPFAM" id="SSF161098">
    <property type="entry name" value="MetI-like"/>
    <property type="match status" value="1"/>
</dbReference>
<gene>
    <name evidence="9" type="ORF">FPZ49_25050</name>
</gene>
<feature type="transmembrane region" description="Helical" evidence="7">
    <location>
        <begin position="131"/>
        <end position="152"/>
    </location>
</feature>
<keyword evidence="4 7" id="KW-0812">Transmembrane</keyword>
<keyword evidence="3" id="KW-1003">Cell membrane</keyword>
<evidence type="ECO:0000313" key="10">
    <source>
        <dbReference type="Proteomes" id="UP000317036"/>
    </source>
</evidence>
<accession>A0A559K4W9</accession>
<dbReference type="EMBL" id="VNJI01000041">
    <property type="protein sequence ID" value="TVY07181.1"/>
    <property type="molecule type" value="Genomic_DNA"/>
</dbReference>
<evidence type="ECO:0000256" key="3">
    <source>
        <dbReference type="ARBA" id="ARBA00022475"/>
    </source>
</evidence>
<feature type="transmembrane region" description="Helical" evidence="7">
    <location>
        <begin position="286"/>
        <end position="307"/>
    </location>
</feature>
<evidence type="ECO:0000256" key="7">
    <source>
        <dbReference type="RuleBase" id="RU363032"/>
    </source>
</evidence>
<keyword evidence="5 7" id="KW-1133">Transmembrane helix</keyword>
<proteinExistence type="inferred from homology"/>
<dbReference type="RefSeq" id="WP_144852264.1">
    <property type="nucleotide sequence ID" value="NZ_VNJI01000041.1"/>
</dbReference>
<evidence type="ECO:0000259" key="8">
    <source>
        <dbReference type="PROSITE" id="PS50928"/>
    </source>
</evidence>
<evidence type="ECO:0000256" key="4">
    <source>
        <dbReference type="ARBA" id="ARBA00022692"/>
    </source>
</evidence>
<reference evidence="9 10" key="1">
    <citation type="submission" date="2019-07" db="EMBL/GenBank/DDBJ databases">
        <authorList>
            <person name="Kim J."/>
        </authorList>
    </citation>
    <scope>NUCLEOTIDE SEQUENCE [LARGE SCALE GENOMIC DNA]</scope>
    <source>
        <strain evidence="9 10">JC52</strain>
    </source>
</reference>
<keyword evidence="6 7" id="KW-0472">Membrane</keyword>
<evidence type="ECO:0000256" key="6">
    <source>
        <dbReference type="ARBA" id="ARBA00023136"/>
    </source>
</evidence>
<keyword evidence="2 7" id="KW-0813">Transport</keyword>
<feature type="transmembrane region" description="Helical" evidence="7">
    <location>
        <begin position="193"/>
        <end position="215"/>
    </location>
</feature>
<dbReference type="PROSITE" id="PS50928">
    <property type="entry name" value="ABC_TM1"/>
    <property type="match status" value="1"/>
</dbReference>
<dbReference type="Proteomes" id="UP000317036">
    <property type="component" value="Unassembled WGS sequence"/>
</dbReference>
<comment type="caution">
    <text evidence="9">The sequence shown here is derived from an EMBL/GenBank/DDBJ whole genome shotgun (WGS) entry which is preliminary data.</text>
</comment>
<dbReference type="InterPro" id="IPR050809">
    <property type="entry name" value="UgpAE/MalFG_permease"/>
</dbReference>
<feature type="transmembrane region" description="Helical" evidence="7">
    <location>
        <begin position="95"/>
        <end position="119"/>
    </location>
</feature>
<name>A0A559K4W9_9BACL</name>
<keyword evidence="10" id="KW-1185">Reference proteome</keyword>
<dbReference type="Gene3D" id="1.10.3720.10">
    <property type="entry name" value="MetI-like"/>
    <property type="match status" value="1"/>
</dbReference>
<comment type="similarity">
    <text evidence="7">Belongs to the binding-protein-dependent transport system permease family.</text>
</comment>
<dbReference type="Pfam" id="PF00528">
    <property type="entry name" value="BPD_transp_1"/>
    <property type="match status" value="1"/>
</dbReference>
<dbReference type="CDD" id="cd06261">
    <property type="entry name" value="TM_PBP2"/>
    <property type="match status" value="1"/>
</dbReference>
<evidence type="ECO:0000256" key="1">
    <source>
        <dbReference type="ARBA" id="ARBA00004651"/>
    </source>
</evidence>
<dbReference type="PANTHER" id="PTHR43227">
    <property type="entry name" value="BLL4140 PROTEIN"/>
    <property type="match status" value="1"/>
</dbReference>
<organism evidence="9 10">
    <name type="scientific">Paenibacillus cremeus</name>
    <dbReference type="NCBI Taxonomy" id="2163881"/>
    <lineage>
        <taxon>Bacteria</taxon>
        <taxon>Bacillati</taxon>
        <taxon>Bacillota</taxon>
        <taxon>Bacilli</taxon>
        <taxon>Bacillales</taxon>
        <taxon>Paenibacillaceae</taxon>
        <taxon>Paenibacillus</taxon>
    </lineage>
</organism>
<evidence type="ECO:0000256" key="5">
    <source>
        <dbReference type="ARBA" id="ARBA00022989"/>
    </source>
</evidence>
<evidence type="ECO:0000256" key="2">
    <source>
        <dbReference type="ARBA" id="ARBA00022448"/>
    </source>
</evidence>
<dbReference type="InterPro" id="IPR000515">
    <property type="entry name" value="MetI-like"/>
</dbReference>
<evidence type="ECO:0000313" key="9">
    <source>
        <dbReference type="EMBL" id="TVY07181.1"/>
    </source>
</evidence>
<comment type="subcellular location">
    <subcellularLocation>
        <location evidence="1 7">Cell membrane</location>
        <topology evidence="1 7">Multi-pass membrane protein</topology>
    </subcellularLocation>
</comment>
<dbReference type="GO" id="GO:0005886">
    <property type="term" value="C:plasma membrane"/>
    <property type="evidence" value="ECO:0007669"/>
    <property type="project" value="UniProtKB-SubCell"/>
</dbReference>
<dbReference type="PANTHER" id="PTHR43227:SF11">
    <property type="entry name" value="BLL4140 PROTEIN"/>
    <property type="match status" value="1"/>
</dbReference>
<feature type="transmembrane region" description="Helical" evidence="7">
    <location>
        <begin position="31"/>
        <end position="49"/>
    </location>
</feature>
<feature type="domain" description="ABC transmembrane type-1" evidence="8">
    <location>
        <begin position="91"/>
        <end position="307"/>
    </location>
</feature>
<protein>
    <submittedName>
        <fullName evidence="9">Sugar ABC transporter permease</fullName>
    </submittedName>
</protein>
<feature type="transmembrane region" description="Helical" evidence="7">
    <location>
        <begin position="227"/>
        <end position="246"/>
    </location>
</feature>